<dbReference type="GO" id="GO:0016020">
    <property type="term" value="C:membrane"/>
    <property type="evidence" value="ECO:0007669"/>
    <property type="project" value="UniProtKB-SubCell"/>
</dbReference>
<gene>
    <name evidence="8" type="ORF">CTAYLR_001379</name>
</gene>
<evidence type="ECO:0000256" key="4">
    <source>
        <dbReference type="ARBA" id="ARBA00023136"/>
    </source>
</evidence>
<sequence>MGPPTPKTKKKSLQKVEIRDPVTMVRTSLSRTTLGRRVNLKRQNSGGSDSEATTRSIASTQGHEDDDFMNVFADEGFESARERRFDGEVPSFPRHERKTWTAYVFDPTSLDHLAWDFLMLFLVGIVLFAAPYEFAFVSKTPRGGGLHVLNHVVTTCFIVDIAVTLNTALYDLDESRWILDRFTIFKRYAQLWLWIDVISIIPWQDLPLGEHFRLLKLVRLVRLFKLLKIVKAPQILESLDRVFSISYKTSLMIKYVVILISLLHLEACMFRYAHDLVKSGRKNLDAGTVLSTPDYVLYEPHFRAGGNFAIYVDCLDWGMQTLLGQSVYRNTTEGVLSLVNNLVGVMFFSFLIGDLANILCNLDPASNEYKQTVDSLNNFMRLQHFPESVRDKMRTYLANAEPMFRANFEDELMSKLSPNLQELVAHFMLGKKVAITPFFSYARQRALGLNCGRRLYIKPRRWHLYEDAGVAQAKEAVIVLLRSNMRYDVKYRETGKIEKFVSHSRISMAHEADDMQRAIQKMEGVSKLIVTQLASCMRMILILARESVIRKSLTINDKMYLVEKGAIYTFGRDVTSPFRIEKVGPTACIGDREIAFHVAGHPPMPCWYNARATEMTRCLVLRADHFVQCLNQPGYDSFRRYIARFGVWAHFKMQFYTAIKTGFIVDPVLREWKLKDHDVRPPSPPKKKDGDDGALADRVGRVERLLSKVASRLGVDQPIRDDGSYPSKEGGGKPSRASSDPQRARKPTASLDTDPRYPSINQPIHNNGGGGSALKEAGGKLLAKPSRTSSEPPRARKSAALLYEPRQGGPPRDRQGCDYVRLSSPPDRGDEDDDEDDAAAEIRHRSSFNLPQPASISLPRSSTSPRPVLGSNPGSAKVRKPYSPARKYSHKTSSVDSMLRF</sequence>
<evidence type="ECO:0000256" key="6">
    <source>
        <dbReference type="SAM" id="Phobius"/>
    </source>
</evidence>
<feature type="domain" description="Ion transport" evidence="7">
    <location>
        <begin position="113"/>
        <end position="350"/>
    </location>
</feature>
<feature type="region of interest" description="Disordered" evidence="5">
    <location>
        <begin position="676"/>
        <end position="695"/>
    </location>
</feature>
<feature type="compositionally biased region" description="Low complexity" evidence="5">
    <location>
        <begin position="26"/>
        <end position="37"/>
    </location>
</feature>
<comment type="caution">
    <text evidence="8">The sequence shown here is derived from an EMBL/GenBank/DDBJ whole genome shotgun (WGS) entry which is preliminary data.</text>
</comment>
<feature type="compositionally biased region" description="Polar residues" evidence="5">
    <location>
        <begin position="891"/>
        <end position="901"/>
    </location>
</feature>
<dbReference type="EMBL" id="JAQMWT010000671">
    <property type="protein sequence ID" value="KAJ8598510.1"/>
    <property type="molecule type" value="Genomic_DNA"/>
</dbReference>
<dbReference type="Pfam" id="PF00520">
    <property type="entry name" value="Ion_trans"/>
    <property type="match status" value="1"/>
</dbReference>
<organism evidence="8 9">
    <name type="scientific">Chrysophaeum taylorii</name>
    <dbReference type="NCBI Taxonomy" id="2483200"/>
    <lineage>
        <taxon>Eukaryota</taxon>
        <taxon>Sar</taxon>
        <taxon>Stramenopiles</taxon>
        <taxon>Ochrophyta</taxon>
        <taxon>Pelagophyceae</taxon>
        <taxon>Pelagomonadales</taxon>
        <taxon>Pelagomonadaceae</taxon>
        <taxon>Chrysophaeum</taxon>
    </lineage>
</organism>
<feature type="compositionally biased region" description="Acidic residues" evidence="5">
    <location>
        <begin position="829"/>
        <end position="839"/>
    </location>
</feature>
<evidence type="ECO:0000313" key="9">
    <source>
        <dbReference type="Proteomes" id="UP001230188"/>
    </source>
</evidence>
<name>A0AAD7U638_9STRA</name>
<evidence type="ECO:0000313" key="8">
    <source>
        <dbReference type="EMBL" id="KAJ8598510.1"/>
    </source>
</evidence>
<feature type="region of interest" description="Disordered" evidence="5">
    <location>
        <begin position="1"/>
        <end position="60"/>
    </location>
</feature>
<comment type="subcellular location">
    <subcellularLocation>
        <location evidence="1">Membrane</location>
        <topology evidence="1">Multi-pass membrane protein</topology>
    </subcellularLocation>
</comment>
<dbReference type="InterPro" id="IPR014710">
    <property type="entry name" value="RmlC-like_jellyroll"/>
</dbReference>
<dbReference type="PANTHER" id="PTHR47823">
    <property type="entry name" value="ION_TRANS DOMAIN-CONTAINING PROTEIN"/>
    <property type="match status" value="1"/>
</dbReference>
<feature type="compositionally biased region" description="Basic and acidic residues" evidence="5">
    <location>
        <begin position="676"/>
        <end position="691"/>
    </location>
</feature>
<evidence type="ECO:0000256" key="5">
    <source>
        <dbReference type="SAM" id="MobiDB-lite"/>
    </source>
</evidence>
<dbReference type="InterPro" id="IPR018490">
    <property type="entry name" value="cNMP-bd_dom_sf"/>
</dbReference>
<feature type="region of interest" description="Disordered" evidence="5">
    <location>
        <begin position="716"/>
        <end position="901"/>
    </location>
</feature>
<feature type="transmembrane region" description="Helical" evidence="6">
    <location>
        <begin position="113"/>
        <end position="132"/>
    </location>
</feature>
<dbReference type="AlphaFoldDB" id="A0AAD7U638"/>
<evidence type="ECO:0000256" key="1">
    <source>
        <dbReference type="ARBA" id="ARBA00004141"/>
    </source>
</evidence>
<dbReference type="SUPFAM" id="SSF81324">
    <property type="entry name" value="Voltage-gated potassium channels"/>
    <property type="match status" value="1"/>
</dbReference>
<evidence type="ECO:0000256" key="3">
    <source>
        <dbReference type="ARBA" id="ARBA00022989"/>
    </source>
</evidence>
<evidence type="ECO:0000259" key="7">
    <source>
        <dbReference type="Pfam" id="PF00520"/>
    </source>
</evidence>
<dbReference type="GO" id="GO:0005216">
    <property type="term" value="F:monoatomic ion channel activity"/>
    <property type="evidence" value="ECO:0007669"/>
    <property type="project" value="InterPro"/>
</dbReference>
<dbReference type="Gene3D" id="1.10.287.630">
    <property type="entry name" value="Helix hairpin bin"/>
    <property type="match status" value="1"/>
</dbReference>
<keyword evidence="9" id="KW-1185">Reference proteome</keyword>
<keyword evidence="4 6" id="KW-0472">Membrane</keyword>
<feature type="compositionally biased region" description="Polar residues" evidence="5">
    <location>
        <begin position="847"/>
        <end position="865"/>
    </location>
</feature>
<dbReference type="Gene3D" id="1.10.287.70">
    <property type="match status" value="1"/>
</dbReference>
<dbReference type="PANTHER" id="PTHR47823:SF9">
    <property type="entry name" value="CHROMOSOME UNDETERMINED SCAFFOLD_10, WHOLE GENOME SHOTGUN SEQUENCE"/>
    <property type="match status" value="1"/>
</dbReference>
<keyword evidence="2 6" id="KW-0812">Transmembrane</keyword>
<feature type="compositionally biased region" description="Polar residues" evidence="5">
    <location>
        <begin position="41"/>
        <end position="60"/>
    </location>
</feature>
<accession>A0AAD7U638</accession>
<proteinExistence type="predicted"/>
<keyword evidence="3 6" id="KW-1133">Transmembrane helix</keyword>
<dbReference type="InterPro" id="IPR005821">
    <property type="entry name" value="Ion_trans_dom"/>
</dbReference>
<dbReference type="SUPFAM" id="SSF51206">
    <property type="entry name" value="cAMP-binding domain-like"/>
    <property type="match status" value="1"/>
</dbReference>
<reference evidence="8" key="1">
    <citation type="submission" date="2023-01" db="EMBL/GenBank/DDBJ databases">
        <title>Metagenome sequencing of chrysophaentin producing Chrysophaeum taylorii.</title>
        <authorList>
            <person name="Davison J."/>
            <person name="Bewley C."/>
        </authorList>
    </citation>
    <scope>NUCLEOTIDE SEQUENCE</scope>
    <source>
        <strain evidence="8">NIES-1699</strain>
    </source>
</reference>
<evidence type="ECO:0000256" key="2">
    <source>
        <dbReference type="ARBA" id="ARBA00022692"/>
    </source>
</evidence>
<dbReference type="Gene3D" id="2.60.120.10">
    <property type="entry name" value="Jelly Rolls"/>
    <property type="match status" value="1"/>
</dbReference>
<protein>
    <recommendedName>
        <fullName evidence="7">Ion transport domain-containing protein</fullName>
    </recommendedName>
</protein>
<feature type="compositionally biased region" description="Low complexity" evidence="5">
    <location>
        <begin position="773"/>
        <end position="784"/>
    </location>
</feature>
<dbReference type="Proteomes" id="UP001230188">
    <property type="component" value="Unassembled WGS sequence"/>
</dbReference>
<feature type="transmembrane region" description="Helical" evidence="6">
    <location>
        <begin position="152"/>
        <end position="172"/>
    </location>
</feature>